<evidence type="ECO:0000259" key="1">
    <source>
        <dbReference type="Pfam" id="PF00078"/>
    </source>
</evidence>
<protein>
    <recommendedName>
        <fullName evidence="1">Reverse transcriptase domain-containing protein</fullName>
    </recommendedName>
</protein>
<gene>
    <name evidence="2" type="ORF">HHI36_001697</name>
</gene>
<dbReference type="EMBL" id="JABFTP020000185">
    <property type="protein sequence ID" value="KAL3287220.1"/>
    <property type="molecule type" value="Genomic_DNA"/>
</dbReference>
<feature type="domain" description="Reverse transcriptase" evidence="1">
    <location>
        <begin position="91"/>
        <end position="156"/>
    </location>
</feature>
<dbReference type="Proteomes" id="UP001516400">
    <property type="component" value="Unassembled WGS sequence"/>
</dbReference>
<evidence type="ECO:0000313" key="2">
    <source>
        <dbReference type="EMBL" id="KAL3287220.1"/>
    </source>
</evidence>
<name>A0ABD2P8J9_9CUCU</name>
<dbReference type="InterPro" id="IPR000477">
    <property type="entry name" value="RT_dom"/>
</dbReference>
<evidence type="ECO:0000313" key="3">
    <source>
        <dbReference type="Proteomes" id="UP001516400"/>
    </source>
</evidence>
<proteinExistence type="predicted"/>
<reference evidence="2 3" key="1">
    <citation type="journal article" date="2021" name="BMC Biol.">
        <title>Horizontally acquired antibacterial genes associated with adaptive radiation of ladybird beetles.</title>
        <authorList>
            <person name="Li H.S."/>
            <person name="Tang X.F."/>
            <person name="Huang Y.H."/>
            <person name="Xu Z.Y."/>
            <person name="Chen M.L."/>
            <person name="Du X.Y."/>
            <person name="Qiu B.Y."/>
            <person name="Chen P.T."/>
            <person name="Zhang W."/>
            <person name="Slipinski A."/>
            <person name="Escalona H.E."/>
            <person name="Waterhouse R.M."/>
            <person name="Zwick A."/>
            <person name="Pang H."/>
        </authorList>
    </citation>
    <scope>NUCLEOTIDE SEQUENCE [LARGE SCALE GENOMIC DNA]</scope>
    <source>
        <strain evidence="2">SYSU2018</strain>
    </source>
</reference>
<dbReference type="Pfam" id="PF00078">
    <property type="entry name" value="RVT_1"/>
    <property type="match status" value="1"/>
</dbReference>
<keyword evidence="3" id="KW-1185">Reference proteome</keyword>
<dbReference type="AlphaFoldDB" id="A0ABD2P8J9"/>
<organism evidence="2 3">
    <name type="scientific">Cryptolaemus montrouzieri</name>
    <dbReference type="NCBI Taxonomy" id="559131"/>
    <lineage>
        <taxon>Eukaryota</taxon>
        <taxon>Metazoa</taxon>
        <taxon>Ecdysozoa</taxon>
        <taxon>Arthropoda</taxon>
        <taxon>Hexapoda</taxon>
        <taxon>Insecta</taxon>
        <taxon>Pterygota</taxon>
        <taxon>Neoptera</taxon>
        <taxon>Endopterygota</taxon>
        <taxon>Coleoptera</taxon>
        <taxon>Polyphaga</taxon>
        <taxon>Cucujiformia</taxon>
        <taxon>Coccinelloidea</taxon>
        <taxon>Coccinellidae</taxon>
        <taxon>Scymninae</taxon>
        <taxon>Scymnini</taxon>
        <taxon>Cryptolaemus</taxon>
    </lineage>
</organism>
<accession>A0ABD2P8J9</accession>
<comment type="caution">
    <text evidence="2">The sequence shown here is derived from an EMBL/GenBank/DDBJ whole genome shotgun (WGS) entry which is preliminary data.</text>
</comment>
<sequence length="169" mass="18546">MQREQSGAQHVVRKSKSAISKGIPRTPNLYIARLGPLTETTSITSLKKRGGGVLIAVHQTLVSSEILVDDIGYNVEQSFVIVTISNSMDILVRSIKVRIQGHLSDTYAIQNGVAQGGVMSVTFFLLAINDLEKLIKNPVKCIKFADDVTLLLARKNLRHNQTDPSKHAK</sequence>